<dbReference type="PROSITE" id="PS50297">
    <property type="entry name" value="ANK_REP_REGION"/>
    <property type="match status" value="2"/>
</dbReference>
<dbReference type="SUPFAM" id="SSF48403">
    <property type="entry name" value="Ankyrin repeat"/>
    <property type="match status" value="1"/>
</dbReference>
<dbReference type="RefSeq" id="XP_064670040.1">
    <property type="nucleotide sequence ID" value="XM_064819188.1"/>
</dbReference>
<feature type="compositionally biased region" description="Acidic residues" evidence="4">
    <location>
        <begin position="605"/>
        <end position="618"/>
    </location>
</feature>
<accession>A0AAN6TDQ7</accession>
<feature type="repeat" description="ANK" evidence="3">
    <location>
        <begin position="377"/>
        <end position="410"/>
    </location>
</feature>
<dbReference type="Pfam" id="PF12796">
    <property type="entry name" value="Ank_2"/>
    <property type="match status" value="2"/>
</dbReference>
<keyword evidence="1" id="KW-0677">Repeat</keyword>
<dbReference type="PANTHER" id="PTHR24198">
    <property type="entry name" value="ANKYRIN REPEAT AND PROTEIN KINASE DOMAIN-CONTAINING PROTEIN"/>
    <property type="match status" value="1"/>
</dbReference>
<keyword evidence="2 3" id="KW-0040">ANK repeat</keyword>
<gene>
    <name evidence="5" type="ORF">N656DRAFT_845240</name>
</gene>
<dbReference type="GeneID" id="89943314"/>
<feature type="region of interest" description="Disordered" evidence="4">
    <location>
        <begin position="605"/>
        <end position="626"/>
    </location>
</feature>
<evidence type="ECO:0000256" key="1">
    <source>
        <dbReference type="ARBA" id="ARBA00022737"/>
    </source>
</evidence>
<comment type="caution">
    <text evidence="5">The sequence shown here is derived from an EMBL/GenBank/DDBJ whole genome shotgun (WGS) entry which is preliminary data.</text>
</comment>
<dbReference type="InterPro" id="IPR002110">
    <property type="entry name" value="Ankyrin_rpt"/>
</dbReference>
<keyword evidence="6" id="KW-1185">Reference proteome</keyword>
<evidence type="ECO:0000256" key="2">
    <source>
        <dbReference type="ARBA" id="ARBA00023043"/>
    </source>
</evidence>
<dbReference type="EMBL" id="MU853342">
    <property type="protein sequence ID" value="KAK4112470.1"/>
    <property type="molecule type" value="Genomic_DNA"/>
</dbReference>
<dbReference type="PROSITE" id="PS50088">
    <property type="entry name" value="ANK_REPEAT"/>
    <property type="match status" value="2"/>
</dbReference>
<reference evidence="5" key="1">
    <citation type="journal article" date="2023" name="Mol. Phylogenet. Evol.">
        <title>Genome-scale phylogeny and comparative genomics of the fungal order Sordariales.</title>
        <authorList>
            <person name="Hensen N."/>
            <person name="Bonometti L."/>
            <person name="Westerberg I."/>
            <person name="Brannstrom I.O."/>
            <person name="Guillou S."/>
            <person name="Cros-Aarteil S."/>
            <person name="Calhoun S."/>
            <person name="Haridas S."/>
            <person name="Kuo A."/>
            <person name="Mondo S."/>
            <person name="Pangilinan J."/>
            <person name="Riley R."/>
            <person name="LaButti K."/>
            <person name="Andreopoulos B."/>
            <person name="Lipzen A."/>
            <person name="Chen C."/>
            <person name="Yan M."/>
            <person name="Daum C."/>
            <person name="Ng V."/>
            <person name="Clum A."/>
            <person name="Steindorff A."/>
            <person name="Ohm R.A."/>
            <person name="Martin F."/>
            <person name="Silar P."/>
            <person name="Natvig D.O."/>
            <person name="Lalanne C."/>
            <person name="Gautier V."/>
            <person name="Ament-Velasquez S.L."/>
            <person name="Kruys A."/>
            <person name="Hutchinson M.I."/>
            <person name="Powell A.J."/>
            <person name="Barry K."/>
            <person name="Miller A.N."/>
            <person name="Grigoriev I.V."/>
            <person name="Debuchy R."/>
            <person name="Gladieux P."/>
            <person name="Hiltunen Thoren M."/>
            <person name="Johannesson H."/>
        </authorList>
    </citation>
    <scope>NUCLEOTIDE SEQUENCE</scope>
    <source>
        <strain evidence="5">CBS 508.74</strain>
    </source>
</reference>
<sequence>MRTHISAQWRRPSLRLFLVFAYALVERSSAASLNLVGTLLSMAWFTSSPLPSLVTLPTELGLYVTELVGEPELAALSRVNRRLGQFANCVLWNRVIKDPVRCQEVLLWAVEVGQHTVLHFMLERGVDPNFYYLSSLLRSRLQDVFAAQGGRRGTTPPRDDIHLQAEQFRETLCRDRSARTQAQYFQLKQRPSSNTLVQDLHWHITERHPQWQYRAAELKFAVSGSLDNVDGLEYYTWAPIHIAVLRGDTHAVRLLLSHGVDIEAQSSGACDCAAPALDGIDDTTNNMSPRRFRSIWTPLHLAMCSGDKTMADLLICNGASRWVGSLVRYPRPLAGSRNRVRPTITSLQNAAWLGSVEMCELLVNSPHGKFLNYANRRRYTALHYAALGGHIRTVGKWLLEHGADFPDEGEADPQGLPQRFLNDPLRLLVMKHEYADALWLLNFCHLHLSSWSTSSLAILYCRVLAALCHLKLPVTYRTLTLRERQDSLCNTTPTDIKARDDRLIENMMDWTIERLVLARRLVKLGADPSLRQLTTRYRMPVVSNVVQDYMWLTPIEIAKRCEFTAMANLLENNVVGDIDTKNWDRWEFEALWIKPEDVENYFLGLDDDMPGESDDGEEERAASPEL</sequence>
<dbReference type="Proteomes" id="UP001302812">
    <property type="component" value="Unassembled WGS sequence"/>
</dbReference>
<evidence type="ECO:0000313" key="6">
    <source>
        <dbReference type="Proteomes" id="UP001302812"/>
    </source>
</evidence>
<proteinExistence type="predicted"/>
<dbReference type="Gene3D" id="1.25.40.20">
    <property type="entry name" value="Ankyrin repeat-containing domain"/>
    <property type="match status" value="2"/>
</dbReference>
<evidence type="ECO:0000256" key="3">
    <source>
        <dbReference type="PROSITE-ProRule" id="PRU00023"/>
    </source>
</evidence>
<dbReference type="InterPro" id="IPR036770">
    <property type="entry name" value="Ankyrin_rpt-contain_sf"/>
</dbReference>
<organism evidence="5 6">
    <name type="scientific">Canariomyces notabilis</name>
    <dbReference type="NCBI Taxonomy" id="2074819"/>
    <lineage>
        <taxon>Eukaryota</taxon>
        <taxon>Fungi</taxon>
        <taxon>Dikarya</taxon>
        <taxon>Ascomycota</taxon>
        <taxon>Pezizomycotina</taxon>
        <taxon>Sordariomycetes</taxon>
        <taxon>Sordariomycetidae</taxon>
        <taxon>Sordariales</taxon>
        <taxon>Chaetomiaceae</taxon>
        <taxon>Canariomyces</taxon>
    </lineage>
</organism>
<dbReference type="AlphaFoldDB" id="A0AAN6TDQ7"/>
<evidence type="ECO:0000313" key="5">
    <source>
        <dbReference type="EMBL" id="KAK4112470.1"/>
    </source>
</evidence>
<feature type="repeat" description="ANK" evidence="3">
    <location>
        <begin position="235"/>
        <end position="267"/>
    </location>
</feature>
<dbReference type="SMART" id="SM00248">
    <property type="entry name" value="ANK"/>
    <property type="match status" value="4"/>
</dbReference>
<evidence type="ECO:0000256" key="4">
    <source>
        <dbReference type="SAM" id="MobiDB-lite"/>
    </source>
</evidence>
<dbReference type="PANTHER" id="PTHR24198:SF193">
    <property type="match status" value="1"/>
</dbReference>
<name>A0AAN6TDQ7_9PEZI</name>
<reference evidence="5" key="2">
    <citation type="submission" date="2023-05" db="EMBL/GenBank/DDBJ databases">
        <authorList>
            <consortium name="Lawrence Berkeley National Laboratory"/>
            <person name="Steindorff A."/>
            <person name="Hensen N."/>
            <person name="Bonometti L."/>
            <person name="Westerberg I."/>
            <person name="Brannstrom I.O."/>
            <person name="Guillou S."/>
            <person name="Cros-Aarteil S."/>
            <person name="Calhoun S."/>
            <person name="Haridas S."/>
            <person name="Kuo A."/>
            <person name="Mondo S."/>
            <person name="Pangilinan J."/>
            <person name="Riley R."/>
            <person name="Labutti K."/>
            <person name="Andreopoulos B."/>
            <person name="Lipzen A."/>
            <person name="Chen C."/>
            <person name="Yanf M."/>
            <person name="Daum C."/>
            <person name="Ng V."/>
            <person name="Clum A."/>
            <person name="Ohm R."/>
            <person name="Martin F."/>
            <person name="Silar P."/>
            <person name="Natvig D."/>
            <person name="Lalanne C."/>
            <person name="Gautier V."/>
            <person name="Ament-Velasquez S.L."/>
            <person name="Kruys A."/>
            <person name="Hutchinson M.I."/>
            <person name="Powell A.J."/>
            <person name="Barry K."/>
            <person name="Miller A.N."/>
            <person name="Grigoriev I.V."/>
            <person name="Debuchy R."/>
            <person name="Gladieux P."/>
            <person name="Thoren M.H."/>
            <person name="Johannesson H."/>
        </authorList>
    </citation>
    <scope>NUCLEOTIDE SEQUENCE</scope>
    <source>
        <strain evidence="5">CBS 508.74</strain>
    </source>
</reference>
<protein>
    <submittedName>
        <fullName evidence="5">Ankyrin</fullName>
    </submittedName>
</protein>